<feature type="region of interest" description="Disordered" evidence="1">
    <location>
        <begin position="120"/>
        <end position="141"/>
    </location>
</feature>
<evidence type="ECO:0000313" key="2">
    <source>
        <dbReference type="EMBL" id="MBC5695786.1"/>
    </source>
</evidence>
<evidence type="ECO:0000256" key="1">
    <source>
        <dbReference type="SAM" id="MobiDB-lite"/>
    </source>
</evidence>
<proteinExistence type="predicted"/>
<name>A0ABR7GN99_9FIRM</name>
<sequence length="141" mass="15643">MKRVVKEAMGDCSTVEEFRFLVRCQECSGIWHSTPIRFSKAGAEPEPEGMRTIFRTLYEREREAAREMAAAEAAEIFNYCPVCGRLVCDRCFLICEDLDLCIACANKLRVRGRIVAGETSDAREPPAGADGKITTEGDGTI</sequence>
<organism evidence="2 3">
    <name type="scientific">Agathobaculum hominis</name>
    <dbReference type="NCBI Taxonomy" id="2763014"/>
    <lineage>
        <taxon>Bacteria</taxon>
        <taxon>Bacillati</taxon>
        <taxon>Bacillota</taxon>
        <taxon>Clostridia</taxon>
        <taxon>Eubacteriales</taxon>
        <taxon>Butyricicoccaceae</taxon>
        <taxon>Agathobaculum</taxon>
    </lineage>
</organism>
<evidence type="ECO:0000313" key="3">
    <source>
        <dbReference type="Proteomes" id="UP000641741"/>
    </source>
</evidence>
<keyword evidence="3" id="KW-1185">Reference proteome</keyword>
<reference evidence="2 3" key="1">
    <citation type="submission" date="2020-08" db="EMBL/GenBank/DDBJ databases">
        <title>Genome public.</title>
        <authorList>
            <person name="Liu C."/>
            <person name="Sun Q."/>
        </authorList>
    </citation>
    <scope>NUCLEOTIDE SEQUENCE [LARGE SCALE GENOMIC DNA]</scope>
    <source>
        <strain evidence="2 3">M2</strain>
    </source>
</reference>
<protein>
    <submittedName>
        <fullName evidence="2">Uncharacterized protein</fullName>
    </submittedName>
</protein>
<accession>A0ABR7GN99</accession>
<comment type="caution">
    <text evidence="2">The sequence shown here is derived from an EMBL/GenBank/DDBJ whole genome shotgun (WGS) entry which is preliminary data.</text>
</comment>
<dbReference type="Proteomes" id="UP000641741">
    <property type="component" value="Unassembled WGS sequence"/>
</dbReference>
<dbReference type="RefSeq" id="WP_186970000.1">
    <property type="nucleotide sequence ID" value="NZ_JACOPK010000006.1"/>
</dbReference>
<dbReference type="EMBL" id="JACOPK010000006">
    <property type="protein sequence ID" value="MBC5695786.1"/>
    <property type="molecule type" value="Genomic_DNA"/>
</dbReference>
<gene>
    <name evidence="2" type="ORF">H8S02_07485</name>
</gene>